<evidence type="ECO:0000256" key="1">
    <source>
        <dbReference type="SAM" id="MobiDB-lite"/>
    </source>
</evidence>
<dbReference type="RefSeq" id="WP_190420236.1">
    <property type="nucleotide sequence ID" value="NZ_JAMPKK010000049.1"/>
</dbReference>
<protein>
    <submittedName>
        <fullName evidence="3">Uncharacterized protein</fullName>
    </submittedName>
</protein>
<dbReference type="EMBL" id="JAMPKK010000049">
    <property type="protein sequence ID" value="MEP0866695.1"/>
    <property type="molecule type" value="Genomic_DNA"/>
</dbReference>
<feature type="region of interest" description="Disordered" evidence="1">
    <location>
        <begin position="65"/>
        <end position="91"/>
    </location>
</feature>
<dbReference type="Proteomes" id="UP001442494">
    <property type="component" value="Unassembled WGS sequence"/>
</dbReference>
<reference evidence="3 4" key="1">
    <citation type="submission" date="2022-04" db="EMBL/GenBank/DDBJ databases">
        <title>Positive selection, recombination, and allopatry shape intraspecific diversity of widespread and dominant cyanobacteria.</title>
        <authorList>
            <person name="Wei J."/>
            <person name="Shu W."/>
            <person name="Hu C."/>
        </authorList>
    </citation>
    <scope>NUCLEOTIDE SEQUENCE [LARGE SCALE GENOMIC DNA]</scope>
    <source>
        <strain evidence="3 4">GB2-A5</strain>
    </source>
</reference>
<accession>A0ABV0JTA9</accession>
<keyword evidence="2" id="KW-1133">Transmembrane helix</keyword>
<feature type="compositionally biased region" description="Polar residues" evidence="1">
    <location>
        <begin position="73"/>
        <end position="91"/>
    </location>
</feature>
<evidence type="ECO:0000313" key="3">
    <source>
        <dbReference type="EMBL" id="MEP0866695.1"/>
    </source>
</evidence>
<keyword evidence="4" id="KW-1185">Reference proteome</keyword>
<keyword evidence="2" id="KW-0472">Membrane</keyword>
<organism evidence="3 4">
    <name type="scientific">Funiculus sociatus GB2-A5</name>
    <dbReference type="NCBI Taxonomy" id="2933946"/>
    <lineage>
        <taxon>Bacteria</taxon>
        <taxon>Bacillati</taxon>
        <taxon>Cyanobacteriota</taxon>
        <taxon>Cyanophyceae</taxon>
        <taxon>Coleofasciculales</taxon>
        <taxon>Coleofasciculaceae</taxon>
        <taxon>Funiculus</taxon>
    </lineage>
</organism>
<keyword evidence="2" id="KW-0812">Transmembrane</keyword>
<gene>
    <name evidence="3" type="ORF">NDI37_19770</name>
</gene>
<comment type="caution">
    <text evidence="3">The sequence shown here is derived from an EMBL/GenBank/DDBJ whole genome shotgun (WGS) entry which is preliminary data.</text>
</comment>
<evidence type="ECO:0000313" key="4">
    <source>
        <dbReference type="Proteomes" id="UP001442494"/>
    </source>
</evidence>
<evidence type="ECO:0000256" key="2">
    <source>
        <dbReference type="SAM" id="Phobius"/>
    </source>
</evidence>
<name>A0ABV0JTA9_9CYAN</name>
<proteinExistence type="predicted"/>
<feature type="transmembrane region" description="Helical" evidence="2">
    <location>
        <begin position="25"/>
        <end position="44"/>
    </location>
</feature>
<sequence length="110" mass="12255">MRVWLVSFVVLFGLAEMYQWAKQFTLPLPVYILGGAFLAIASNLDKRGLLPFQQTEDATLTAIKNETPPVVSPVNSQSQPNPTTRSRQSVSFKIEKTARDAIKSSRQSTK</sequence>